<evidence type="ECO:0000313" key="1">
    <source>
        <dbReference type="EMBL" id="NIK74199.1"/>
    </source>
</evidence>
<keyword evidence="2" id="KW-1185">Reference proteome</keyword>
<dbReference type="Proteomes" id="UP000537126">
    <property type="component" value="Unassembled WGS sequence"/>
</dbReference>
<comment type="caution">
    <text evidence="1">The sequence shown here is derived from an EMBL/GenBank/DDBJ whole genome shotgun (WGS) entry which is preliminary data.</text>
</comment>
<sequence length="64" mass="7751">MEHSYEYQMLKHAEHIARTLIRHNMASPQQVLDLFDRLLDFPLKHHSRQSRPFYRLPGNGRRPL</sequence>
<dbReference type="EMBL" id="JAASRN010000002">
    <property type="protein sequence ID" value="NIK74199.1"/>
    <property type="molecule type" value="Genomic_DNA"/>
</dbReference>
<organism evidence="1 2">
    <name type="scientific">Thermonema lapsum</name>
    <dbReference type="NCBI Taxonomy" id="28195"/>
    <lineage>
        <taxon>Bacteria</taxon>
        <taxon>Pseudomonadati</taxon>
        <taxon>Bacteroidota</taxon>
        <taxon>Cytophagia</taxon>
        <taxon>Cytophagales</taxon>
        <taxon>Thermonemataceae</taxon>
        <taxon>Thermonema</taxon>
    </lineage>
</organism>
<reference evidence="1 2" key="1">
    <citation type="submission" date="2020-03" db="EMBL/GenBank/DDBJ databases">
        <title>Genomic Encyclopedia of Type Strains, Phase IV (KMG-IV): sequencing the most valuable type-strain genomes for metagenomic binning, comparative biology and taxonomic classification.</title>
        <authorList>
            <person name="Goeker M."/>
        </authorList>
    </citation>
    <scope>NUCLEOTIDE SEQUENCE [LARGE SCALE GENOMIC DNA]</scope>
    <source>
        <strain evidence="1 2">DSM 5718</strain>
    </source>
</reference>
<proteinExistence type="predicted"/>
<protein>
    <submittedName>
        <fullName evidence="1">Uncharacterized protein</fullName>
    </submittedName>
</protein>
<name>A0A846MRW5_9BACT</name>
<accession>A0A846MRW5</accession>
<gene>
    <name evidence="1" type="ORF">FHS56_001712</name>
</gene>
<dbReference type="AlphaFoldDB" id="A0A846MRW5"/>
<evidence type="ECO:0000313" key="2">
    <source>
        <dbReference type="Proteomes" id="UP000537126"/>
    </source>
</evidence>